<feature type="compositionally biased region" description="Low complexity" evidence="1">
    <location>
        <begin position="130"/>
        <end position="146"/>
    </location>
</feature>
<dbReference type="GO" id="GO:0006281">
    <property type="term" value="P:DNA repair"/>
    <property type="evidence" value="ECO:0007669"/>
    <property type="project" value="InterPro"/>
</dbReference>
<feature type="compositionally biased region" description="Polar residues" evidence="1">
    <location>
        <begin position="524"/>
        <end position="533"/>
    </location>
</feature>
<dbReference type="PANTHER" id="PTHR44329:SF289">
    <property type="entry name" value="SERINE_THREONINE-PROTEIN KINASE VIK"/>
    <property type="match status" value="1"/>
</dbReference>
<feature type="compositionally biased region" description="Basic and acidic residues" evidence="1">
    <location>
        <begin position="487"/>
        <end position="498"/>
    </location>
</feature>
<dbReference type="GO" id="GO:0005634">
    <property type="term" value="C:nucleus"/>
    <property type="evidence" value="ECO:0007669"/>
    <property type="project" value="InterPro"/>
</dbReference>
<feature type="compositionally biased region" description="Acidic residues" evidence="1">
    <location>
        <begin position="249"/>
        <end position="267"/>
    </location>
</feature>
<comment type="caution">
    <text evidence="3">The sequence shown here is derived from an EMBL/GenBank/DDBJ whole genome shotgun (WGS) entry which is preliminary data.</text>
</comment>
<protein>
    <recommendedName>
        <fullName evidence="2">Protein kinase domain-containing protein</fullName>
    </recommendedName>
</protein>
<feature type="domain" description="Protein kinase" evidence="2">
    <location>
        <begin position="1502"/>
        <end position="1793"/>
    </location>
</feature>
<gene>
    <name evidence="3" type="ORF">EUX98_g1713</name>
</gene>
<dbReference type="Proteomes" id="UP000308730">
    <property type="component" value="Unassembled WGS sequence"/>
</dbReference>
<dbReference type="OrthoDB" id="2386201at2759"/>
<evidence type="ECO:0000256" key="1">
    <source>
        <dbReference type="SAM" id="MobiDB-lite"/>
    </source>
</evidence>
<dbReference type="InterPro" id="IPR019021">
    <property type="entry name" value="Mms22"/>
</dbReference>
<dbReference type="InterPro" id="IPR000719">
    <property type="entry name" value="Prot_kinase_dom"/>
</dbReference>
<dbReference type="GO" id="GO:0005524">
    <property type="term" value="F:ATP binding"/>
    <property type="evidence" value="ECO:0007669"/>
    <property type="project" value="InterPro"/>
</dbReference>
<dbReference type="Gene3D" id="1.10.510.10">
    <property type="entry name" value="Transferase(Phosphotransferase) domain 1"/>
    <property type="match status" value="2"/>
</dbReference>
<dbReference type="InterPro" id="IPR011009">
    <property type="entry name" value="Kinase-like_dom_sf"/>
</dbReference>
<feature type="region of interest" description="Disordered" evidence="1">
    <location>
        <begin position="522"/>
        <end position="546"/>
    </location>
</feature>
<dbReference type="GO" id="GO:0031297">
    <property type="term" value="P:replication fork processing"/>
    <property type="evidence" value="ECO:0007669"/>
    <property type="project" value="InterPro"/>
</dbReference>
<dbReference type="PANTHER" id="PTHR44329">
    <property type="entry name" value="SERINE/THREONINE-PROTEIN KINASE TNNI3K-RELATED"/>
    <property type="match status" value="1"/>
</dbReference>
<keyword evidence="4" id="KW-1185">Reference proteome</keyword>
<dbReference type="PROSITE" id="PS50011">
    <property type="entry name" value="PROTEIN_KINASE_DOM"/>
    <property type="match status" value="2"/>
</dbReference>
<reference evidence="3 4" key="1">
    <citation type="submission" date="2019-02" db="EMBL/GenBank/DDBJ databases">
        <title>Genome sequencing of the rare red list fungi Antrodiella citrinella (Flaviporus citrinellus).</title>
        <authorList>
            <person name="Buettner E."/>
            <person name="Kellner H."/>
        </authorList>
    </citation>
    <scope>NUCLEOTIDE SEQUENCE [LARGE SCALE GENOMIC DNA]</scope>
    <source>
        <strain evidence="3 4">DSM 108506</strain>
    </source>
</reference>
<dbReference type="InterPro" id="IPR051681">
    <property type="entry name" value="Ser/Thr_Kinases-Pseudokinases"/>
</dbReference>
<accession>A0A4S4N315</accession>
<dbReference type="Pfam" id="PF09462">
    <property type="entry name" value="Mus7"/>
    <property type="match status" value="1"/>
</dbReference>
<name>A0A4S4N315_9APHY</name>
<dbReference type="GO" id="GO:0004674">
    <property type="term" value="F:protein serine/threonine kinase activity"/>
    <property type="evidence" value="ECO:0007669"/>
    <property type="project" value="TreeGrafter"/>
</dbReference>
<organism evidence="3 4">
    <name type="scientific">Antrodiella citrinella</name>
    <dbReference type="NCBI Taxonomy" id="2447956"/>
    <lineage>
        <taxon>Eukaryota</taxon>
        <taxon>Fungi</taxon>
        <taxon>Dikarya</taxon>
        <taxon>Basidiomycota</taxon>
        <taxon>Agaricomycotina</taxon>
        <taxon>Agaricomycetes</taxon>
        <taxon>Polyporales</taxon>
        <taxon>Steccherinaceae</taxon>
        <taxon>Antrodiella</taxon>
    </lineage>
</organism>
<feature type="region of interest" description="Disordered" evidence="1">
    <location>
        <begin position="122"/>
        <end position="189"/>
    </location>
</feature>
<feature type="compositionally biased region" description="Polar residues" evidence="1">
    <location>
        <begin position="306"/>
        <end position="320"/>
    </location>
</feature>
<feature type="region of interest" description="Disordered" evidence="1">
    <location>
        <begin position="608"/>
        <end position="652"/>
    </location>
</feature>
<feature type="region of interest" description="Disordered" evidence="1">
    <location>
        <begin position="224"/>
        <end position="430"/>
    </location>
</feature>
<dbReference type="Pfam" id="PF07714">
    <property type="entry name" value="PK_Tyr_Ser-Thr"/>
    <property type="match status" value="2"/>
</dbReference>
<feature type="compositionally biased region" description="Polar residues" evidence="1">
    <location>
        <begin position="450"/>
        <end position="460"/>
    </location>
</feature>
<feature type="region of interest" description="Disordered" evidence="1">
    <location>
        <begin position="442"/>
        <end position="507"/>
    </location>
</feature>
<evidence type="ECO:0000259" key="2">
    <source>
        <dbReference type="PROSITE" id="PS50011"/>
    </source>
</evidence>
<feature type="compositionally biased region" description="Polar residues" evidence="1">
    <location>
        <begin position="153"/>
        <end position="168"/>
    </location>
</feature>
<dbReference type="SUPFAM" id="SSF56112">
    <property type="entry name" value="Protein kinase-like (PK-like)"/>
    <property type="match status" value="2"/>
</dbReference>
<evidence type="ECO:0000313" key="3">
    <source>
        <dbReference type="EMBL" id="THH32447.1"/>
    </source>
</evidence>
<feature type="compositionally biased region" description="Basic residues" evidence="1">
    <location>
        <begin position="233"/>
        <end position="243"/>
    </location>
</feature>
<feature type="compositionally biased region" description="Basic and acidic residues" evidence="1">
    <location>
        <begin position="624"/>
        <end position="633"/>
    </location>
</feature>
<feature type="compositionally biased region" description="Basic and acidic residues" evidence="1">
    <location>
        <begin position="362"/>
        <end position="386"/>
    </location>
</feature>
<proteinExistence type="predicted"/>
<dbReference type="EMBL" id="SGPM01000021">
    <property type="protein sequence ID" value="THH32447.1"/>
    <property type="molecule type" value="Genomic_DNA"/>
</dbReference>
<sequence>MVDSSTRSLDDNALSARHALSARVSPLPTSVIIPLKRKISRLRSKSPEISNLANLLVPPESSYLNVSSSFLPSGEHQLVSQRWEGAIPLEDAEAPPPSPPPLVDVLVPPSRDTPTDPVMLFTPLSQHPGLPQTPLLSPLSQLPSSPAVDSRTEIQPSPSPMISTHTLSPSPPLHNARLELPEDFIPPDNELPRRYALRERQARQINPYKHDKYIYKQQLRSNPDAIVSVVSPSRRRRGSPRRHGSAEDSGTDPEAEHPEDEDDDIDEDRFWRKHGSRTEHEGNASRAKGKSKSKSKEPDHGRSGPVTASGQVSPLGTMDTSFLRDIFHSDDDLEPLPGPSRITVPVQEGKGKKPKRRTRPFPLKDKELMELKTRFGDKLDSEENIRTRRPQGFSPSRSPDNFAGQDEVISISDGPADSRAPSPAPLHDYEWDAGIRSPILDIASEIDLPPTSSLPHSSRPGSAGDFNHSEDDIVRQGSSSDDEFNSSDERGMTEAQRKADRRRKKQLGRMMPQILVNKLLSKAADQQTGSHSVDLTEDDDNASAPFEQQIRDYNVVAKVLKPKDKKKMAKSHGLYTFASGNRPLNSGPTRPVAFSLEEEQELVQPTILQFVRKDSGPRRHHKSKSEGRLDLHPSKRRTSTSKDEDQVATPSLSASAEMGNYTLPSGILFGSKTYLGGGWLQDLLAVRREGSHLVRPNAVTALDFFIPSIPSVDEFIVLLNQVYDAVFLIARSGSTTLAFKDIQEWRRLLRCMCQHVSWFLASPADEGSIGTLSLSFTNQLRRASALVDEHFAVRADETPLNFLVFEIQWFAVELAFRAQAHPLAVGDYARPWHQISRLLRRLWAYGLQRSQNAINNRSPEGLDYFNPSLRISEIWICLIHLLQEGAADTLPASPFWKNLLDVIKDPATKTPHAVDLRASEQAWAGIFGLIALSQFSDRGVSSPTPRLPACWELVMDALERIRFETTAAQDVSRKALKARDRYIRLLFTRCMILRKTWGWQLSGSALVVHLFRRLLDVFKERHFSNLPTEASDFPNFLRSNNLQLLSQIAPKDTAFTLFLKLIVQAAQDTPQGARDSYISKILAITVPVGSVAFTKDKRPTKSDLSKLYNRFSVLAVVIHLLPLQENVEERISLARRYVKYNDADWETRRACIRGLQHLAILLKDLQLPLKSLLDWLAEMTDVLIDEYVNLSKHQLSSSLVQSREKEWCMVNIQLVLGCVSRIIKTEMSGLEHTRASQYPDPALLQGPWVVRVFAASTLTAVATTGDAIRNVVQAFLDARQVIVPVPPRPHLVAEEDSQQDYGEDDAFFDDPEVRAAMGENQSYVELREKETTVCDTMEKHIAPALFRLLCSKLDPPAANAVSFDDWCSSIDLWTECWTSSFILTLYQSWSSFLDHGFQSWERVSISNPARKRYIELCFMFRMLERDPTTYASHFGRISVTLIRDSQAYCNGHITLSNKVLSNATKNKIPSLTYRNKLRKVCLKVTVQHGILPGVLILKGVKTIDNVQRAAGGFADVFCGTYGEGKVGLKRLRVYLMSTDTQKTSLRKAFYRESILWKGLSHEAIVPFLGVTEDLFDGTICMVLPWYDNGCARAHLDRMKHKGDLSSDELLGAVDKWLYQTALGLEYLHDEGIVHGDVHAGNILIDDKENARITDFGMSLIAEGTAYNYASMHGGGALRWQAPELIDPEEFNLETSRPTTQSDVFSIACTAIELYSGRPPFPELADHQVSKRYIKGNRPPRPLLLGNGPGLMPHALWMIVKACWAQDRSQRPSARDVANRDGNDASLDVPQPLLASLTSRDAQIVLDEIWKVLDSPVLPNAVNGGIIFFEYRNKLRKLCLKVANNHSLLPAALILKDVRTIDSVQRAGGGNADVFCGTYHENRVALKRLRVYMMSTDTQKEKIRQAFYRESILWKGLVHEHIAPFLGVSEDVFGGLICMVLPWFDNGNVRSHLDKIRRGGVDSNKLLRSVDRWLHQTALGLEYLHHEGIVHGDLHPGNILIDDNENARITDFGMSLIAEATAYNYASIHGGGALRWKAPELVDPEEFDIETSRPTKKSDVFSIACTAIDLYSGNPPFPELADHQVSKRYVKGKRPPRPPLPGDGSGVMSSAMWAIVEACWAQDYTKRPSAHDIAARMAENRRSTSLPSNGPAESVRVSELYSYISAYLRCVS</sequence>
<feature type="domain" description="Protein kinase" evidence="2">
    <location>
        <begin position="1860"/>
        <end position="2145"/>
    </location>
</feature>
<dbReference type="InterPro" id="IPR001245">
    <property type="entry name" value="Ser-Thr/Tyr_kinase_cat_dom"/>
</dbReference>
<evidence type="ECO:0000313" key="4">
    <source>
        <dbReference type="Proteomes" id="UP000308730"/>
    </source>
</evidence>